<dbReference type="OrthoDB" id="2989577at2"/>
<dbReference type="Proteomes" id="UP000245634">
    <property type="component" value="Unassembled WGS sequence"/>
</dbReference>
<comment type="caution">
    <text evidence="2">The sequence shown here is derived from an EMBL/GenBank/DDBJ whole genome shotgun (WGS) entry which is preliminary data.</text>
</comment>
<evidence type="ECO:0000313" key="3">
    <source>
        <dbReference type="Proteomes" id="UP000245634"/>
    </source>
</evidence>
<protein>
    <submittedName>
        <fullName evidence="2">Uncharacterized protein</fullName>
    </submittedName>
</protein>
<feature type="signal peptide" evidence="1">
    <location>
        <begin position="1"/>
        <end position="23"/>
    </location>
</feature>
<gene>
    <name evidence="2" type="ORF">C7459_104145</name>
</gene>
<dbReference type="EMBL" id="QGGL01000004">
    <property type="protein sequence ID" value="PWK14942.1"/>
    <property type="molecule type" value="Genomic_DNA"/>
</dbReference>
<reference evidence="2 3" key="1">
    <citation type="submission" date="2018-05" db="EMBL/GenBank/DDBJ databases">
        <title>Genomic Encyclopedia of Type Strains, Phase IV (KMG-IV): sequencing the most valuable type-strain genomes for metagenomic binning, comparative biology and taxonomic classification.</title>
        <authorList>
            <person name="Goeker M."/>
        </authorList>
    </citation>
    <scope>NUCLEOTIDE SEQUENCE [LARGE SCALE GENOMIC DNA]</scope>
    <source>
        <strain evidence="2 3">DSM 18773</strain>
    </source>
</reference>
<name>A0A316DAV8_9BACL</name>
<sequence>MSKLLLAVLVVAAMGAGVYFTGAHTKASPNVQPAVTAASASSVASQEQGQDIERVESQADFAKLYNSYEDLAQNAEIIVVGNVLETKSVDYTPQGLNEAQPQTVSYVKVTKSFNSNAKEGDLLTFVEAGGVTTKKAVGLDKKVDLPKEKWNDKIQIDFNGVPAMKPTETVLLFGVKPQSDFRVIDEPYYYVLGAHQGKFLIKGNSVERAVPGHMKDELNPLSAQLSDLDVKLKGLAAKQGLN</sequence>
<evidence type="ECO:0000313" key="2">
    <source>
        <dbReference type="EMBL" id="PWK14942.1"/>
    </source>
</evidence>
<keyword evidence="1" id="KW-0732">Signal</keyword>
<evidence type="ECO:0000256" key="1">
    <source>
        <dbReference type="SAM" id="SignalP"/>
    </source>
</evidence>
<accession>A0A316DAV8</accession>
<dbReference type="AlphaFoldDB" id="A0A316DAV8"/>
<organism evidence="2 3">
    <name type="scientific">Tumebacillus permanentifrigoris</name>
    <dbReference type="NCBI Taxonomy" id="378543"/>
    <lineage>
        <taxon>Bacteria</taxon>
        <taxon>Bacillati</taxon>
        <taxon>Bacillota</taxon>
        <taxon>Bacilli</taxon>
        <taxon>Bacillales</taxon>
        <taxon>Alicyclobacillaceae</taxon>
        <taxon>Tumebacillus</taxon>
    </lineage>
</organism>
<keyword evidence="3" id="KW-1185">Reference proteome</keyword>
<proteinExistence type="predicted"/>
<dbReference type="RefSeq" id="WP_109687364.1">
    <property type="nucleotide sequence ID" value="NZ_QGGL01000004.1"/>
</dbReference>
<feature type="chain" id="PRO_5046449882" evidence="1">
    <location>
        <begin position="24"/>
        <end position="242"/>
    </location>
</feature>